<dbReference type="InterPro" id="IPR003594">
    <property type="entry name" value="HATPase_dom"/>
</dbReference>
<dbReference type="Gene3D" id="3.30.450.20">
    <property type="entry name" value="PAS domain"/>
    <property type="match status" value="1"/>
</dbReference>
<feature type="compositionally biased region" description="Low complexity" evidence="3">
    <location>
        <begin position="94"/>
        <end position="110"/>
    </location>
</feature>
<feature type="region of interest" description="Disordered" evidence="3">
    <location>
        <begin position="262"/>
        <end position="303"/>
    </location>
</feature>
<dbReference type="GeneID" id="14875459"/>
<dbReference type="Gene3D" id="1.10.287.130">
    <property type="match status" value="1"/>
</dbReference>
<dbReference type="InterPro" id="IPR001789">
    <property type="entry name" value="Sig_transdc_resp-reg_receiver"/>
</dbReference>
<dbReference type="InterPro" id="IPR013767">
    <property type="entry name" value="PAS_fold"/>
</dbReference>
<dbReference type="GO" id="GO:0010738">
    <property type="term" value="P:regulation of protein kinase A signaling"/>
    <property type="evidence" value="ECO:0007669"/>
    <property type="project" value="EnsemblProtists"/>
</dbReference>
<dbReference type="Pfam" id="PF02518">
    <property type="entry name" value="HATPase_c"/>
    <property type="match status" value="1"/>
</dbReference>
<evidence type="ECO:0000256" key="1">
    <source>
        <dbReference type="ARBA" id="ARBA00022553"/>
    </source>
</evidence>
<dbReference type="CDD" id="cd00082">
    <property type="entry name" value="HisKA"/>
    <property type="match status" value="1"/>
</dbReference>
<feature type="domain" description="PAS" evidence="6">
    <location>
        <begin position="388"/>
        <end position="433"/>
    </location>
</feature>
<dbReference type="InterPro" id="IPR000014">
    <property type="entry name" value="PAS"/>
</dbReference>
<evidence type="ECO:0000313" key="7">
    <source>
        <dbReference type="EMBL" id="EGG23352.1"/>
    </source>
</evidence>
<evidence type="ECO:0000256" key="2">
    <source>
        <dbReference type="PROSITE-ProRule" id="PRU00169"/>
    </source>
</evidence>
<dbReference type="PRINTS" id="PR00344">
    <property type="entry name" value="BCTRLSENSOR"/>
</dbReference>
<evidence type="ECO:0000256" key="3">
    <source>
        <dbReference type="SAM" id="MobiDB-lite"/>
    </source>
</evidence>
<dbReference type="AlphaFoldDB" id="F4PLD0"/>
<dbReference type="SMART" id="SM00388">
    <property type="entry name" value="HisKA"/>
    <property type="match status" value="1"/>
</dbReference>
<dbReference type="SUPFAM" id="SSF52172">
    <property type="entry name" value="CheY-like"/>
    <property type="match status" value="2"/>
</dbReference>
<feature type="compositionally biased region" description="Low complexity" evidence="3">
    <location>
        <begin position="1"/>
        <end position="43"/>
    </location>
</feature>
<keyword evidence="1 2" id="KW-0597">Phosphoprotein</keyword>
<dbReference type="Pfam" id="PF00989">
    <property type="entry name" value="PAS"/>
    <property type="match status" value="1"/>
</dbReference>
<dbReference type="InterPro" id="IPR004358">
    <property type="entry name" value="Sig_transdc_His_kin-like_C"/>
</dbReference>
<dbReference type="SMART" id="SM00448">
    <property type="entry name" value="REC"/>
    <property type="match status" value="1"/>
</dbReference>
<gene>
    <name evidence="7" type="primary">dhkL</name>
    <name evidence="7" type="ORF">DFA_05484</name>
</gene>
<feature type="modified residue" description="4-aspartylphosphate" evidence="2">
    <location>
        <position position="1059"/>
    </location>
</feature>
<sequence>MVNGSNGNITNNNNNNNNSTMTSTSTTSTLTSTNTSSSSTQTGIASCLNNSTTPLLSPSQIVSSSLPPLHPPNTLPIIPSSSSSSSSYPPPPTSITSSTSVSSSSLATTSPSPPELRRRERIKSFSWTVGESGTNARVSELSMTSSKSKSLKNEFTILYDILKTPEINTSHHIHKALPTTTNLHVPKYKTLLIQHPTSPNRQLLTNLLMRRGHNVTTLPIDINMIKQVHTQDPFTLFIYNQSPHIDQPVHIDALSSFPLTSLPSSNNNNSNSNTSNSPNSPSSYHHQYHHHHIQHVQQQHHQQQIEYIPNNDSIEFCKSLRCVVGNHCVIIVIAESNNPLEYASLIDVCNDYIPQPLSPVLLDVRLTCAERMISDQRSLLKSEELTESAKRMVSCVEFMQDGIEIWDPNGHIKYLNHSVAATSGYSRWELLGKEFSFLIDNQELIPQMWATITGGKNWNGFIRTKCHVTNQVIYFETNISPVYDSFEKLIYYNCIKRDVTQKRIDEESRTIEQEKTLEKSRLRLSMMSHDIRTPMSGIIGMTDLLSETDLHPQQRHYLDIIKVSSNSLLTIINDLLDISKIEAGKFEVDNIEFDFRDAVEEVCELMGERAQAKGLDLICSVHPLVPQKLIGDASRLKQILTNLLGNSVKFTDIGDIIIACTLQHIDQDDVDIRIEVKDTGIGIKKEALPLLFKAFTSAWQAEGGNITRQYAGSGLGLAICKELAQLAFNGEIGVESQYGVGSTFWTHLHFKPVQSTIQSTIARIQDININSSSPSKILGLANGCSSSSSTILEAQPTLLATPPAAAAGPVEPVLEYTSPTMFPLSPLPPSSLTIAQQIDMENLTVSSFNNPPNFGGIRVLLIEKKQSQRNILRQQFEAWNIQLETTTDDVSAMQMWNQKIKEDNPYSVIIMDSLTIGEGSLTLSQNITKKSHGKANPVRFLLLLPLKMRSAVLESEARKCGIGEIVTKPLRMSKLLDSLVTILGFKKNKPTVRIKPESLLESPHDLMEIRVLVVDDNGVNRQVALRMMQSAGCNADLASSGMEALDKMETTHYDIIFLDIMMPQMDGFQVTKEIREREVQKGVTRMIPIVAMTANAFKEDEAQCLKCGMNDYIPKPMKISQVRLMINKWKHYIFNQNLSNQQ</sequence>
<feature type="region of interest" description="Disordered" evidence="3">
    <location>
        <begin position="1"/>
        <end position="45"/>
    </location>
</feature>
<dbReference type="OrthoDB" id="10266508at2759"/>
<reference evidence="8" key="1">
    <citation type="journal article" date="2011" name="Genome Res.">
        <title>Phylogeny-wide analysis of social amoeba genomes highlights ancient origins for complex intercellular communication.</title>
        <authorList>
            <person name="Heidel A.J."/>
            <person name="Lawal H.M."/>
            <person name="Felder M."/>
            <person name="Schilde C."/>
            <person name="Helps N.R."/>
            <person name="Tunggal B."/>
            <person name="Rivero F."/>
            <person name="John U."/>
            <person name="Schleicher M."/>
            <person name="Eichinger L."/>
            <person name="Platzer M."/>
            <person name="Noegel A.A."/>
            <person name="Schaap P."/>
            <person name="Gloeckner G."/>
        </authorList>
    </citation>
    <scope>NUCLEOTIDE SEQUENCE [LARGE SCALE GENOMIC DNA]</scope>
    <source>
        <strain evidence="8">SH3</strain>
    </source>
</reference>
<keyword evidence="8" id="KW-1185">Reference proteome</keyword>
<dbReference type="KEGG" id="dfa:DFA_05484"/>
<dbReference type="InterPro" id="IPR036097">
    <property type="entry name" value="HisK_dim/P_sf"/>
</dbReference>
<feature type="compositionally biased region" description="Low complexity" evidence="3">
    <location>
        <begin position="75"/>
        <end position="87"/>
    </location>
</feature>
<feature type="domain" description="Response regulatory" evidence="5">
    <location>
        <begin position="1010"/>
        <end position="1130"/>
    </location>
</feature>
<evidence type="ECO:0000259" key="5">
    <source>
        <dbReference type="PROSITE" id="PS50110"/>
    </source>
</evidence>
<dbReference type="PROSITE" id="PS50112">
    <property type="entry name" value="PAS"/>
    <property type="match status" value="1"/>
</dbReference>
<feature type="compositionally biased region" description="Low complexity" evidence="3">
    <location>
        <begin position="264"/>
        <end position="285"/>
    </location>
</feature>
<name>F4PLD0_CACFS</name>
<dbReference type="InterPro" id="IPR005467">
    <property type="entry name" value="His_kinase_dom"/>
</dbReference>
<dbReference type="Proteomes" id="UP000007797">
    <property type="component" value="Unassembled WGS sequence"/>
</dbReference>
<dbReference type="SMART" id="SM00387">
    <property type="entry name" value="HATPase_c"/>
    <property type="match status" value="1"/>
</dbReference>
<dbReference type="CDD" id="cd00130">
    <property type="entry name" value="PAS"/>
    <property type="match status" value="1"/>
</dbReference>
<accession>F4PLD0</accession>
<feature type="region of interest" description="Disordered" evidence="3">
    <location>
        <begin position="59"/>
        <end position="121"/>
    </location>
</feature>
<dbReference type="CDD" id="cd17546">
    <property type="entry name" value="REC_hyHK_CKI1_RcsC-like"/>
    <property type="match status" value="1"/>
</dbReference>
<dbReference type="PANTHER" id="PTHR45339">
    <property type="entry name" value="HYBRID SIGNAL TRANSDUCTION HISTIDINE KINASE J"/>
    <property type="match status" value="1"/>
</dbReference>
<dbReference type="PROSITE" id="PS50110">
    <property type="entry name" value="RESPONSE_REGULATORY"/>
    <property type="match status" value="2"/>
</dbReference>
<dbReference type="OMA" id="MMSHDIR"/>
<dbReference type="EMBL" id="GL883008">
    <property type="protein sequence ID" value="EGG23352.1"/>
    <property type="molecule type" value="Genomic_DNA"/>
</dbReference>
<dbReference type="SUPFAM" id="SSF55874">
    <property type="entry name" value="ATPase domain of HSP90 chaperone/DNA topoisomerase II/histidine kinase"/>
    <property type="match status" value="1"/>
</dbReference>
<dbReference type="InterPro" id="IPR035965">
    <property type="entry name" value="PAS-like_dom_sf"/>
</dbReference>
<dbReference type="Pfam" id="PF00072">
    <property type="entry name" value="Response_reg"/>
    <property type="match status" value="1"/>
</dbReference>
<feature type="domain" description="Response regulatory" evidence="5">
    <location>
        <begin position="858"/>
        <end position="983"/>
    </location>
</feature>
<dbReference type="Pfam" id="PF00512">
    <property type="entry name" value="HisKA"/>
    <property type="match status" value="1"/>
</dbReference>
<evidence type="ECO:0000313" key="8">
    <source>
        <dbReference type="Proteomes" id="UP000007797"/>
    </source>
</evidence>
<keyword evidence="7" id="KW-0418">Kinase</keyword>
<feature type="domain" description="Histidine kinase" evidence="4">
    <location>
        <begin position="526"/>
        <end position="752"/>
    </location>
</feature>
<protein>
    <submittedName>
        <fullName evidence="7">Histidine kinase</fullName>
    </submittedName>
</protein>
<dbReference type="PROSITE" id="PS50109">
    <property type="entry name" value="HIS_KIN"/>
    <property type="match status" value="1"/>
</dbReference>
<dbReference type="STRING" id="1054147.F4PLD0"/>
<dbReference type="Gene3D" id="3.40.50.2300">
    <property type="match status" value="2"/>
</dbReference>
<feature type="modified residue" description="4-aspartylphosphate" evidence="2">
    <location>
        <position position="912"/>
    </location>
</feature>
<evidence type="ECO:0000259" key="4">
    <source>
        <dbReference type="PROSITE" id="PS50109"/>
    </source>
</evidence>
<proteinExistence type="predicted"/>
<dbReference type="InterPro" id="IPR011006">
    <property type="entry name" value="CheY-like_superfamily"/>
</dbReference>
<dbReference type="SUPFAM" id="SSF47384">
    <property type="entry name" value="Homodimeric domain of signal transducing histidine kinase"/>
    <property type="match status" value="1"/>
</dbReference>
<dbReference type="Gene3D" id="3.30.565.10">
    <property type="entry name" value="Histidine kinase-like ATPase, C-terminal domain"/>
    <property type="match status" value="1"/>
</dbReference>
<dbReference type="RefSeq" id="XP_004361203.1">
    <property type="nucleotide sequence ID" value="XM_004361146.1"/>
</dbReference>
<dbReference type="FunFam" id="3.30.565.10:FF:000010">
    <property type="entry name" value="Sensor histidine kinase RcsC"/>
    <property type="match status" value="1"/>
</dbReference>
<dbReference type="SUPFAM" id="SSF55785">
    <property type="entry name" value="PYP-like sensor domain (PAS domain)"/>
    <property type="match status" value="1"/>
</dbReference>
<dbReference type="InterPro" id="IPR036890">
    <property type="entry name" value="HATPase_C_sf"/>
</dbReference>
<dbReference type="GO" id="GO:0000155">
    <property type="term" value="F:phosphorelay sensor kinase activity"/>
    <property type="evidence" value="ECO:0007669"/>
    <property type="project" value="InterPro"/>
</dbReference>
<dbReference type="InterPro" id="IPR003661">
    <property type="entry name" value="HisK_dim/P_dom"/>
</dbReference>
<dbReference type="CDD" id="cd16922">
    <property type="entry name" value="HATPase_EvgS-ArcB-TorS-like"/>
    <property type="match status" value="1"/>
</dbReference>
<dbReference type="GO" id="GO:0006355">
    <property type="term" value="P:regulation of DNA-templated transcription"/>
    <property type="evidence" value="ECO:0007669"/>
    <property type="project" value="InterPro"/>
</dbReference>
<organism evidence="7 8">
    <name type="scientific">Cavenderia fasciculata</name>
    <name type="common">Slime mold</name>
    <name type="synonym">Dictyostelium fasciculatum</name>
    <dbReference type="NCBI Taxonomy" id="261658"/>
    <lineage>
        <taxon>Eukaryota</taxon>
        <taxon>Amoebozoa</taxon>
        <taxon>Evosea</taxon>
        <taxon>Eumycetozoa</taxon>
        <taxon>Dictyostelia</taxon>
        <taxon>Acytosteliales</taxon>
        <taxon>Cavenderiaceae</taxon>
        <taxon>Cavenderia</taxon>
    </lineage>
</organism>
<dbReference type="PANTHER" id="PTHR45339:SF5">
    <property type="entry name" value="HISTIDINE KINASE"/>
    <property type="match status" value="1"/>
</dbReference>
<dbReference type="NCBIfam" id="TIGR00229">
    <property type="entry name" value="sensory_box"/>
    <property type="match status" value="1"/>
</dbReference>
<evidence type="ECO:0000259" key="6">
    <source>
        <dbReference type="PROSITE" id="PS50112"/>
    </source>
</evidence>
<dbReference type="GO" id="GO:0031156">
    <property type="term" value="P:regulation of sorocarp development"/>
    <property type="evidence" value="ECO:0007669"/>
    <property type="project" value="EnsemblProtists"/>
</dbReference>
<keyword evidence="7" id="KW-0808">Transferase</keyword>